<organism evidence="1 2">
    <name type="scientific">Microlunatus spumicola</name>
    <dbReference type="NCBI Taxonomy" id="81499"/>
    <lineage>
        <taxon>Bacteria</taxon>
        <taxon>Bacillati</taxon>
        <taxon>Actinomycetota</taxon>
        <taxon>Actinomycetes</taxon>
        <taxon>Propionibacteriales</taxon>
        <taxon>Propionibacteriaceae</taxon>
        <taxon>Microlunatus</taxon>
    </lineage>
</organism>
<sequence>MQDWVLGPESAAATGDTGPWVRWLPLAWAMAADPGGTYSPPPVPRGDNQDGQFIAWWAPLLQLTSYGLGWAQPLRGLARWDQAGRPLDEPVLAAVQRWWGPQLDDVLAWGADWRPGDNEGPYLPLTPTTFERGTLFQPYWGRRSQPEWEQVWGSGSDPLHLWIHARTPLDASVELPEVALEQLLTLPTHPKVAALLHTGRTANQRPNDVLLLPRYAGWYRLLLAAGPPRHGGHDRRVDVVVTPLGWLGQFRRSTKTGLWFRGSHDTHVQGNV</sequence>
<reference evidence="2" key="1">
    <citation type="journal article" date="2019" name="Int. J. Syst. Evol. Microbiol.">
        <title>The Global Catalogue of Microorganisms (GCM) 10K type strain sequencing project: providing services to taxonomists for standard genome sequencing and annotation.</title>
        <authorList>
            <consortium name="The Broad Institute Genomics Platform"/>
            <consortium name="The Broad Institute Genome Sequencing Center for Infectious Disease"/>
            <person name="Wu L."/>
            <person name="Ma J."/>
        </authorList>
    </citation>
    <scope>NUCLEOTIDE SEQUENCE [LARGE SCALE GENOMIC DNA]</scope>
    <source>
        <strain evidence="2">JCM 16540</strain>
    </source>
</reference>
<comment type="caution">
    <text evidence="1">The sequence shown here is derived from an EMBL/GenBank/DDBJ whole genome shotgun (WGS) entry which is preliminary data.</text>
</comment>
<name>A0ABP6YCA4_9ACTN</name>
<dbReference type="Proteomes" id="UP001500767">
    <property type="component" value="Unassembled WGS sequence"/>
</dbReference>
<gene>
    <name evidence="1" type="ORF">GCM10022197_41930</name>
</gene>
<accession>A0ABP6YCA4</accession>
<evidence type="ECO:0000313" key="1">
    <source>
        <dbReference type="EMBL" id="GAA3579894.1"/>
    </source>
</evidence>
<keyword evidence="2" id="KW-1185">Reference proteome</keyword>
<protein>
    <submittedName>
        <fullName evidence="1">Uncharacterized protein</fullName>
    </submittedName>
</protein>
<evidence type="ECO:0000313" key="2">
    <source>
        <dbReference type="Proteomes" id="UP001500767"/>
    </source>
</evidence>
<proteinExistence type="predicted"/>
<dbReference type="EMBL" id="BAAAYR010000007">
    <property type="protein sequence ID" value="GAA3579894.1"/>
    <property type="molecule type" value="Genomic_DNA"/>
</dbReference>
<dbReference type="RefSeq" id="WP_204912978.1">
    <property type="nucleotide sequence ID" value="NZ_BAAAYR010000007.1"/>
</dbReference>